<protein>
    <recommendedName>
        <fullName evidence="3">DUF3592 domain-containing protein</fullName>
    </recommendedName>
</protein>
<dbReference type="RefSeq" id="WP_257510453.1">
    <property type="nucleotide sequence ID" value="NZ_JANKHG010000001.1"/>
</dbReference>
<evidence type="ECO:0008006" key="3">
    <source>
        <dbReference type="Google" id="ProtNLM"/>
    </source>
</evidence>
<gene>
    <name evidence="1" type="ORF">NSP04_00900</name>
</gene>
<accession>A0ABT1XFX6</accession>
<evidence type="ECO:0000313" key="1">
    <source>
        <dbReference type="EMBL" id="MCR2745202.1"/>
    </source>
</evidence>
<organism evidence="1 2">
    <name type="scientific">Limnobacter parvus</name>
    <dbReference type="NCBI Taxonomy" id="2939690"/>
    <lineage>
        <taxon>Bacteria</taxon>
        <taxon>Pseudomonadati</taxon>
        <taxon>Pseudomonadota</taxon>
        <taxon>Betaproteobacteria</taxon>
        <taxon>Burkholderiales</taxon>
        <taxon>Burkholderiaceae</taxon>
        <taxon>Limnobacter</taxon>
    </lineage>
</organism>
<name>A0ABT1XFX6_9BURK</name>
<dbReference type="Proteomes" id="UP001165267">
    <property type="component" value="Unassembled WGS sequence"/>
</dbReference>
<evidence type="ECO:0000313" key="2">
    <source>
        <dbReference type="Proteomes" id="UP001165267"/>
    </source>
</evidence>
<reference evidence="1" key="1">
    <citation type="submission" date="2022-07" db="EMBL/GenBank/DDBJ databases">
        <authorList>
            <person name="Xamxidin M."/>
        </authorList>
    </citation>
    <scope>NUCLEOTIDE SEQUENCE</scope>
    <source>
        <strain evidence="1">YS8-69</strain>
    </source>
</reference>
<keyword evidence="2" id="KW-1185">Reference proteome</keyword>
<dbReference type="EMBL" id="JANKHG010000001">
    <property type="protein sequence ID" value="MCR2745202.1"/>
    <property type="molecule type" value="Genomic_DNA"/>
</dbReference>
<proteinExistence type="predicted"/>
<comment type="caution">
    <text evidence="1">The sequence shown here is derived from an EMBL/GenBank/DDBJ whole genome shotgun (WGS) entry which is preliminary data.</text>
</comment>
<sequence length="134" mass="14790">MTITAFIAGLAVVVLLGRYALQSGLLLNRGATFITHNLRFSKHASGELRLKARGGLLTDRFSVSLQPNEIDLLAFAVGHRPKNNKLDKAGYKVYRLVCVQPRNDSDALRTAIGDFTLTPSAQVKFERFTSKITE</sequence>